<gene>
    <name evidence="1" type="ORF">C5Q96_01705</name>
</gene>
<name>A0A2S0L311_9FIRM</name>
<dbReference type="AlphaFoldDB" id="A0A2S0L311"/>
<protein>
    <submittedName>
        <fullName evidence="1">Uncharacterized protein</fullName>
    </submittedName>
</protein>
<reference evidence="2" key="1">
    <citation type="submission" date="2018-02" db="EMBL/GenBank/DDBJ databases">
        <authorList>
            <person name="Holder M.E."/>
            <person name="Ajami N.J."/>
            <person name="Petrosino J.F."/>
        </authorList>
    </citation>
    <scope>NUCLEOTIDE SEQUENCE [LARGE SCALE GENOMIC DNA]</scope>
    <source>
        <strain evidence="2">CCUG 47132</strain>
    </source>
</reference>
<dbReference type="EMBL" id="CP027228">
    <property type="protein sequence ID" value="AVM47649.1"/>
    <property type="molecule type" value="Genomic_DNA"/>
</dbReference>
<dbReference type="KEGG" id="mdv:C5Q96_01705"/>
<evidence type="ECO:0000313" key="1">
    <source>
        <dbReference type="EMBL" id="AVM47649.1"/>
    </source>
</evidence>
<keyword evidence="2" id="KW-1185">Reference proteome</keyword>
<accession>A0A2S0L311</accession>
<dbReference type="Proteomes" id="UP000237883">
    <property type="component" value="Chromosome"/>
</dbReference>
<organism evidence="1 2">
    <name type="scientific">Mogibacterium diversum</name>
    <dbReference type="NCBI Taxonomy" id="114527"/>
    <lineage>
        <taxon>Bacteria</taxon>
        <taxon>Bacillati</taxon>
        <taxon>Bacillota</taxon>
        <taxon>Clostridia</taxon>
        <taxon>Peptostreptococcales</taxon>
        <taxon>Anaerovoracaceae</taxon>
        <taxon>Mogibacterium</taxon>
    </lineage>
</organism>
<sequence>MFNIMFSDKIIYFAVIACKRGNLGMNNKTINKHYVYGKYMDKNLPDKTVLDVSDKFKSILGFKIENITFKRNDFKIESRGYRNPSVSLHLEKERKVELRLKYNPE</sequence>
<proteinExistence type="predicted"/>
<evidence type="ECO:0000313" key="2">
    <source>
        <dbReference type="Proteomes" id="UP000237883"/>
    </source>
</evidence>